<keyword evidence="2" id="KW-0378">Hydrolase</keyword>
<dbReference type="RefSeq" id="WP_090603274.1">
    <property type="nucleotide sequence ID" value="NZ_FNZR01000002.1"/>
</dbReference>
<keyword evidence="9" id="KW-1185">Reference proteome</keyword>
<dbReference type="STRING" id="332977.SAMN05421740_102197"/>
<dbReference type="InterPro" id="IPR036627">
    <property type="entry name" value="CobW-likC_sf"/>
</dbReference>
<dbReference type="SUPFAM" id="SSF90002">
    <property type="entry name" value="Hypothetical protein YjiA, C-terminal domain"/>
    <property type="match status" value="1"/>
</dbReference>
<dbReference type="AlphaFoldDB" id="A0A1H7ICM4"/>
<evidence type="ECO:0000313" key="8">
    <source>
        <dbReference type="EMBL" id="SEK60323.1"/>
    </source>
</evidence>
<dbReference type="EMBL" id="FNZR01000002">
    <property type="protein sequence ID" value="SEK60323.1"/>
    <property type="molecule type" value="Genomic_DNA"/>
</dbReference>
<comment type="similarity">
    <text evidence="4">Belongs to the SIMIBI class G3E GTPase family. ZNG1 subfamily.</text>
</comment>
<keyword evidence="3" id="KW-0143">Chaperone</keyword>
<evidence type="ECO:0000256" key="2">
    <source>
        <dbReference type="ARBA" id="ARBA00022801"/>
    </source>
</evidence>
<dbReference type="CDD" id="cd03112">
    <property type="entry name" value="CobW-like"/>
    <property type="match status" value="1"/>
</dbReference>
<comment type="catalytic activity">
    <reaction evidence="6">
        <text>GTP + H2O = GDP + phosphate + H(+)</text>
        <dbReference type="Rhea" id="RHEA:19669"/>
        <dbReference type="ChEBI" id="CHEBI:15377"/>
        <dbReference type="ChEBI" id="CHEBI:15378"/>
        <dbReference type="ChEBI" id="CHEBI:37565"/>
        <dbReference type="ChEBI" id="CHEBI:43474"/>
        <dbReference type="ChEBI" id="CHEBI:58189"/>
    </reaction>
    <physiologicalReaction direction="left-to-right" evidence="6">
        <dbReference type="Rhea" id="RHEA:19670"/>
    </physiologicalReaction>
</comment>
<sequence length="357" mass="39625">MDKHNKNPTGSDTRPVTILTGYLGAGKTTFLNSLMAANPDTRYAIIENEIGETGIDGQLITRRPDDFIELENGCLCCSLNGSLYDAIEQMHRQRDGFDELIIECTGLAMPGAVAEPFISHPVIKSVFPLKRMVCLVDAEIIEDQLEDRDEAMRQVTASDVIVINKTDLVHAGHVESLEQRLARLNPFAQVFVGQAGSFPMDRIGQVFYKPAPMVFHVSPNPGKGDTDRTLGRHTGHHRHGDVSSQSFEITEELDIVKLFLTLYSFFMVHGDTVYRMKGVLYERIPGKTKRTFVQSVGGRLGIEDGPPWGREEVPSNRLVFIGKGLDDLDIETMLHACLPQQDKTASSLQKKETEAGI</sequence>
<dbReference type="InterPro" id="IPR027417">
    <property type="entry name" value="P-loop_NTPase"/>
</dbReference>
<evidence type="ECO:0000256" key="6">
    <source>
        <dbReference type="ARBA" id="ARBA00049117"/>
    </source>
</evidence>
<keyword evidence="1" id="KW-0547">Nucleotide-binding</keyword>
<dbReference type="Pfam" id="PF02492">
    <property type="entry name" value="cobW"/>
    <property type="match status" value="1"/>
</dbReference>
<dbReference type="PANTHER" id="PTHR13748:SF62">
    <property type="entry name" value="COBW DOMAIN-CONTAINING PROTEIN"/>
    <property type="match status" value="1"/>
</dbReference>
<evidence type="ECO:0000259" key="7">
    <source>
        <dbReference type="SMART" id="SM00833"/>
    </source>
</evidence>
<gene>
    <name evidence="8" type="ORF">SAMN05421740_102197</name>
</gene>
<dbReference type="OrthoDB" id="9808822at2"/>
<dbReference type="GO" id="GO:0016787">
    <property type="term" value="F:hydrolase activity"/>
    <property type="evidence" value="ECO:0007669"/>
    <property type="project" value="UniProtKB-KW"/>
</dbReference>
<evidence type="ECO:0000256" key="3">
    <source>
        <dbReference type="ARBA" id="ARBA00023186"/>
    </source>
</evidence>
<dbReference type="InterPro" id="IPR003495">
    <property type="entry name" value="CobW/HypB/UreG_nucleotide-bd"/>
</dbReference>
<dbReference type="Pfam" id="PF07683">
    <property type="entry name" value="CobW_C"/>
    <property type="match status" value="1"/>
</dbReference>
<dbReference type="SMART" id="SM00833">
    <property type="entry name" value="CobW_C"/>
    <property type="match status" value="1"/>
</dbReference>
<dbReference type="SUPFAM" id="SSF52540">
    <property type="entry name" value="P-loop containing nucleoside triphosphate hydrolases"/>
    <property type="match status" value="1"/>
</dbReference>
<dbReference type="Gene3D" id="3.40.50.300">
    <property type="entry name" value="P-loop containing nucleotide triphosphate hydrolases"/>
    <property type="match status" value="1"/>
</dbReference>
<dbReference type="Gene3D" id="3.30.1220.10">
    <property type="entry name" value="CobW-like, C-terminal domain"/>
    <property type="match status" value="1"/>
</dbReference>
<evidence type="ECO:0000256" key="5">
    <source>
        <dbReference type="ARBA" id="ARBA00045658"/>
    </source>
</evidence>
<reference evidence="9" key="1">
    <citation type="submission" date="2016-10" db="EMBL/GenBank/DDBJ databases">
        <authorList>
            <person name="Varghese N."/>
            <person name="Submissions S."/>
        </authorList>
    </citation>
    <scope>NUCLEOTIDE SEQUENCE [LARGE SCALE GENOMIC DNA]</scope>
    <source>
        <strain evidence="9">Jip14</strain>
    </source>
</reference>
<dbReference type="InterPro" id="IPR011629">
    <property type="entry name" value="CobW-like_C"/>
</dbReference>
<dbReference type="Proteomes" id="UP000198916">
    <property type="component" value="Unassembled WGS sequence"/>
</dbReference>
<dbReference type="GO" id="GO:0000166">
    <property type="term" value="F:nucleotide binding"/>
    <property type="evidence" value="ECO:0007669"/>
    <property type="project" value="UniProtKB-KW"/>
</dbReference>
<comment type="function">
    <text evidence="5">Zinc chaperone that directly transfers zinc cofactor to target proteins, thereby activating them. Zinc is transferred from the CXCC motif in the GTPase domain to the zinc binding site in target proteins in a process requiring GTP hydrolysis.</text>
</comment>
<name>A0A1H7ICM4_9SPHI</name>
<dbReference type="PANTHER" id="PTHR13748">
    <property type="entry name" value="COBW-RELATED"/>
    <property type="match status" value="1"/>
</dbReference>
<evidence type="ECO:0000256" key="1">
    <source>
        <dbReference type="ARBA" id="ARBA00022741"/>
    </source>
</evidence>
<feature type="domain" description="CobW C-terminal" evidence="7">
    <location>
        <begin position="242"/>
        <end position="338"/>
    </location>
</feature>
<dbReference type="InterPro" id="IPR051316">
    <property type="entry name" value="Zinc-reg_GTPase_activator"/>
</dbReference>
<protein>
    <submittedName>
        <fullName evidence="8">GTPase, G3E family</fullName>
    </submittedName>
</protein>
<evidence type="ECO:0000313" key="9">
    <source>
        <dbReference type="Proteomes" id="UP000198916"/>
    </source>
</evidence>
<proteinExistence type="inferred from homology"/>
<organism evidence="8 9">
    <name type="scientific">Parapedobacter koreensis</name>
    <dbReference type="NCBI Taxonomy" id="332977"/>
    <lineage>
        <taxon>Bacteria</taxon>
        <taxon>Pseudomonadati</taxon>
        <taxon>Bacteroidota</taxon>
        <taxon>Sphingobacteriia</taxon>
        <taxon>Sphingobacteriales</taxon>
        <taxon>Sphingobacteriaceae</taxon>
        <taxon>Parapedobacter</taxon>
    </lineage>
</organism>
<dbReference type="GO" id="GO:0005737">
    <property type="term" value="C:cytoplasm"/>
    <property type="evidence" value="ECO:0007669"/>
    <property type="project" value="TreeGrafter"/>
</dbReference>
<accession>A0A1H7ICM4</accession>
<evidence type="ECO:0000256" key="4">
    <source>
        <dbReference type="ARBA" id="ARBA00034320"/>
    </source>
</evidence>